<evidence type="ECO:0000313" key="2">
    <source>
        <dbReference type="Proteomes" id="UP000010472"/>
    </source>
</evidence>
<dbReference type="AlphaFoldDB" id="K9W6E3"/>
<gene>
    <name evidence="1" type="ORF">Cri9333_4991</name>
</gene>
<geneLocation type="plasmid" evidence="1 2">
    <name>pCRI9333.07</name>
</geneLocation>
<reference evidence="1 2" key="1">
    <citation type="submission" date="2012-06" db="EMBL/GenBank/DDBJ databases">
        <title>Finished plasmid 7 of genome of Crinalium epipsammum PCC 9333.</title>
        <authorList>
            <consortium name="US DOE Joint Genome Institute"/>
            <person name="Gugger M."/>
            <person name="Coursin T."/>
            <person name="Rippka R."/>
            <person name="Tandeau De Marsac N."/>
            <person name="Huntemann M."/>
            <person name="Wei C.-L."/>
            <person name="Han J."/>
            <person name="Detter J.C."/>
            <person name="Han C."/>
            <person name="Tapia R."/>
            <person name="Davenport K."/>
            <person name="Daligault H."/>
            <person name="Erkkila T."/>
            <person name="Gu W."/>
            <person name="Munk A.C.C."/>
            <person name="Teshima H."/>
            <person name="Xu Y."/>
            <person name="Chain P."/>
            <person name="Chen A."/>
            <person name="Krypides N."/>
            <person name="Mavromatis K."/>
            <person name="Markowitz V."/>
            <person name="Szeto E."/>
            <person name="Ivanova N."/>
            <person name="Mikhailova N."/>
            <person name="Ovchinnikova G."/>
            <person name="Pagani I."/>
            <person name="Pati A."/>
            <person name="Goodwin L."/>
            <person name="Peters L."/>
            <person name="Pitluck S."/>
            <person name="Woyke T."/>
            <person name="Kerfeld C."/>
        </authorList>
    </citation>
    <scope>NUCLEOTIDE SEQUENCE [LARGE SCALE GENOMIC DNA]</scope>
    <source>
        <strain evidence="1 2">PCC 9333</strain>
        <plasmid evidence="2">Plasmid pCRI9333.07</plasmid>
    </source>
</reference>
<name>K9W6E3_9CYAN</name>
<organism evidence="1 2">
    <name type="scientific">Crinalium epipsammum PCC 9333</name>
    <dbReference type="NCBI Taxonomy" id="1173022"/>
    <lineage>
        <taxon>Bacteria</taxon>
        <taxon>Bacillati</taxon>
        <taxon>Cyanobacteriota</taxon>
        <taxon>Cyanophyceae</taxon>
        <taxon>Gomontiellales</taxon>
        <taxon>Gomontiellaceae</taxon>
        <taxon>Crinalium</taxon>
    </lineage>
</organism>
<dbReference type="EMBL" id="CP003627">
    <property type="protein sequence ID" value="AFZ15746.1"/>
    <property type="molecule type" value="Genomic_DNA"/>
</dbReference>
<keyword evidence="2" id="KW-1185">Reference proteome</keyword>
<keyword evidence="1" id="KW-0614">Plasmid</keyword>
<dbReference type="Proteomes" id="UP000010472">
    <property type="component" value="Plasmid pCRI9333.07"/>
</dbReference>
<sequence>MPGVNYFNVLKTLSRFLLKTAVLLKTICSSENLLIRETVCSSEVKTVGSSESSLILITVIK</sequence>
<dbReference type="KEGG" id="cep:Cri9333_4991"/>
<evidence type="ECO:0000313" key="1">
    <source>
        <dbReference type="EMBL" id="AFZ15746.1"/>
    </source>
</evidence>
<accession>K9W6E3</accession>
<protein>
    <submittedName>
        <fullName evidence="1">Uncharacterized protein</fullName>
    </submittedName>
</protein>
<proteinExistence type="predicted"/>
<dbReference type="HOGENOM" id="CLU_2914740_0_0_3"/>